<evidence type="ECO:0000256" key="10">
    <source>
        <dbReference type="SAM" id="MobiDB-lite"/>
    </source>
</evidence>
<evidence type="ECO:0000259" key="12">
    <source>
        <dbReference type="Pfam" id="PF07992"/>
    </source>
</evidence>
<sequence>MLQERIPPHSRQHSQHRIPGKTMASQDPLLQPYQLRHLTLKNRVMSTSHEPAYSEDGMPKERYRLYHAEKAKGGMALTMTAGSAIVSRDSPPAFGNLHLYDDAIVPWLAEMADACHEHDCKVMIQITHLGRRTGGWNKGDWLPVLAPSPVREPAHRSFPKAIEDWDMERIVADYASAAQRCQAAGLDGIELEAYGHLMDGFWSPATNHRQDEHGGPLENRLRFTFMVLDAIRKAVGNGFVVGIRLVADEDFATGLSREEGVEIARRLAGSGRIDFLNIIRGSIETDAALTRVIPITGMRSSPHLDFAGEVRAATKFPTFHAARIADVATARHAIAQGKLDMVGMTRAHIADPHIVRKVMAGREHEIRPCVGATYCLDRIYEGGEALCIHNAATGREAFIPHIIRRTEGRLKKIVVAGAGAAGLEMARVTAERGHAVTVLEAAGEAGGQIRLAAQNPRRKELIGIVDWRLAELDRLGVEIRYDIWAGKEDVLALEPDVVVVATGGLPQNPPLETGDGLVTSSWDIMAGAVKPAETVLLFDDNGGHQGMGTAELIARAGSKLELVSPERFFAPEMGGMNHVPYMRSFHENGVTVTINTRLRSVRRDGNHLVATLGSDFSDSWSVERRVDQVVVEHGTAPLDELYLALRPLSRNRGAVDYERLVKGGDIFPVRNPDSNLVVFRIGDAVASRNIHAAIYDGIRYGLRI</sequence>
<dbReference type="Pfam" id="PF00724">
    <property type="entry name" value="Oxidored_FMN"/>
    <property type="match status" value="1"/>
</dbReference>
<dbReference type="InterPro" id="IPR051793">
    <property type="entry name" value="NADH:flavin_oxidoreductase"/>
</dbReference>
<dbReference type="EMBL" id="SNZF01000009">
    <property type="protein sequence ID" value="TDR35372.1"/>
    <property type="molecule type" value="Genomic_DNA"/>
</dbReference>
<gene>
    <name evidence="13" type="ORF">DES43_1097</name>
</gene>
<evidence type="ECO:0000256" key="1">
    <source>
        <dbReference type="ARBA" id="ARBA00001917"/>
    </source>
</evidence>
<evidence type="ECO:0000256" key="9">
    <source>
        <dbReference type="ARBA" id="ARBA00023014"/>
    </source>
</evidence>
<dbReference type="PANTHER" id="PTHR42917">
    <property type="entry name" value="2,4-DIENOYL-COA REDUCTASE"/>
    <property type="match status" value="1"/>
</dbReference>
<dbReference type="Gene3D" id="3.40.50.720">
    <property type="entry name" value="NAD(P)-binding Rossmann-like Domain"/>
    <property type="match status" value="1"/>
</dbReference>
<accession>A0A4R6YG91</accession>
<keyword evidence="4" id="KW-0285">Flavoprotein</keyword>
<evidence type="ECO:0000256" key="2">
    <source>
        <dbReference type="ARBA" id="ARBA00001966"/>
    </source>
</evidence>
<dbReference type="PANTHER" id="PTHR42917:SF2">
    <property type="entry name" value="2,4-DIENOYL-COA REDUCTASE [(2E)-ENOYL-COA-PRODUCING]"/>
    <property type="match status" value="1"/>
</dbReference>
<dbReference type="Pfam" id="PF07992">
    <property type="entry name" value="Pyr_redox_2"/>
    <property type="match status" value="1"/>
</dbReference>
<dbReference type="GO" id="GO:0033543">
    <property type="term" value="P:fatty acid beta-oxidation, unsaturated, even number, reductase/isomerase pathway"/>
    <property type="evidence" value="ECO:0007669"/>
    <property type="project" value="TreeGrafter"/>
</dbReference>
<dbReference type="GO" id="GO:0046872">
    <property type="term" value="F:metal ion binding"/>
    <property type="evidence" value="ECO:0007669"/>
    <property type="project" value="UniProtKB-KW"/>
</dbReference>
<evidence type="ECO:0000256" key="7">
    <source>
        <dbReference type="ARBA" id="ARBA00023002"/>
    </source>
</evidence>
<keyword evidence="7" id="KW-0560">Oxidoreductase</keyword>
<dbReference type="Gene3D" id="3.50.50.60">
    <property type="entry name" value="FAD/NAD(P)-binding domain"/>
    <property type="match status" value="1"/>
</dbReference>
<dbReference type="GO" id="GO:0051536">
    <property type="term" value="F:iron-sulfur cluster binding"/>
    <property type="evidence" value="ECO:0007669"/>
    <property type="project" value="UniProtKB-KW"/>
</dbReference>
<protein>
    <submittedName>
        <fullName evidence="13">2,4-dienoyl-CoA reductase-like NADH-dependent reductase (Old Yellow Enzyme family)</fullName>
    </submittedName>
</protein>
<keyword evidence="14" id="KW-1185">Reference proteome</keyword>
<keyword evidence="5" id="KW-0288">FMN</keyword>
<evidence type="ECO:0000256" key="8">
    <source>
        <dbReference type="ARBA" id="ARBA00023004"/>
    </source>
</evidence>
<feature type="region of interest" description="Disordered" evidence="10">
    <location>
        <begin position="1"/>
        <end position="26"/>
    </location>
</feature>
<feature type="domain" description="FAD/NAD(P)-binding" evidence="12">
    <location>
        <begin position="412"/>
        <end position="642"/>
    </location>
</feature>
<evidence type="ECO:0000256" key="5">
    <source>
        <dbReference type="ARBA" id="ARBA00022643"/>
    </source>
</evidence>
<evidence type="ECO:0000256" key="4">
    <source>
        <dbReference type="ARBA" id="ARBA00022630"/>
    </source>
</evidence>
<reference evidence="13 14" key="1">
    <citation type="submission" date="2019-03" db="EMBL/GenBank/DDBJ databases">
        <title>Genomic Encyclopedia of Type Strains, Phase IV (KMG-IV): sequencing the most valuable type-strain genomes for metagenomic binning, comparative biology and taxonomic classification.</title>
        <authorList>
            <person name="Goeker M."/>
        </authorList>
    </citation>
    <scope>NUCLEOTIDE SEQUENCE [LARGE SCALE GENOMIC DNA]</scope>
    <source>
        <strain evidence="13 14">DSM 11603</strain>
    </source>
</reference>
<dbReference type="InterPro" id="IPR013785">
    <property type="entry name" value="Aldolase_TIM"/>
</dbReference>
<proteinExistence type="inferred from homology"/>
<evidence type="ECO:0000259" key="11">
    <source>
        <dbReference type="Pfam" id="PF00724"/>
    </source>
</evidence>
<dbReference type="Proteomes" id="UP000294958">
    <property type="component" value="Unassembled WGS sequence"/>
</dbReference>
<organism evidence="13 14">
    <name type="scientific">Aquamicrobium defluvii</name>
    <dbReference type="NCBI Taxonomy" id="69279"/>
    <lineage>
        <taxon>Bacteria</taxon>
        <taxon>Pseudomonadati</taxon>
        <taxon>Pseudomonadota</taxon>
        <taxon>Alphaproteobacteria</taxon>
        <taxon>Hyphomicrobiales</taxon>
        <taxon>Phyllobacteriaceae</taxon>
        <taxon>Aquamicrobium</taxon>
    </lineage>
</organism>
<evidence type="ECO:0000256" key="3">
    <source>
        <dbReference type="ARBA" id="ARBA00011048"/>
    </source>
</evidence>
<dbReference type="CDD" id="cd04734">
    <property type="entry name" value="OYE_like_3_FMN"/>
    <property type="match status" value="1"/>
</dbReference>
<name>A0A4R6YG91_9HYPH</name>
<comment type="cofactor">
    <cofactor evidence="1">
        <name>FMN</name>
        <dbReference type="ChEBI" id="CHEBI:58210"/>
    </cofactor>
</comment>
<dbReference type="InterPro" id="IPR001155">
    <property type="entry name" value="OxRdtase_FMN_N"/>
</dbReference>
<dbReference type="AlphaFoldDB" id="A0A4R6YG91"/>
<evidence type="ECO:0000313" key="14">
    <source>
        <dbReference type="Proteomes" id="UP000294958"/>
    </source>
</evidence>
<dbReference type="SUPFAM" id="SSF51395">
    <property type="entry name" value="FMN-linked oxidoreductases"/>
    <property type="match status" value="1"/>
</dbReference>
<feature type="domain" description="NADH:flavin oxidoreductase/NADH oxidase N-terminal" evidence="11">
    <location>
        <begin position="29"/>
        <end position="364"/>
    </location>
</feature>
<dbReference type="InterPro" id="IPR036188">
    <property type="entry name" value="FAD/NAD-bd_sf"/>
</dbReference>
<dbReference type="GO" id="GO:0008670">
    <property type="term" value="F:2,4-dienoyl-CoA reductase (NADPH) activity"/>
    <property type="evidence" value="ECO:0007669"/>
    <property type="project" value="TreeGrafter"/>
</dbReference>
<comment type="caution">
    <text evidence="13">The sequence shown here is derived from an EMBL/GenBank/DDBJ whole genome shotgun (WGS) entry which is preliminary data.</text>
</comment>
<dbReference type="InterPro" id="IPR023753">
    <property type="entry name" value="FAD/NAD-binding_dom"/>
</dbReference>
<comment type="cofactor">
    <cofactor evidence="2">
        <name>[4Fe-4S] cluster</name>
        <dbReference type="ChEBI" id="CHEBI:49883"/>
    </cofactor>
</comment>
<dbReference type="SUPFAM" id="SSF51905">
    <property type="entry name" value="FAD/NAD(P)-binding domain"/>
    <property type="match status" value="1"/>
</dbReference>
<dbReference type="GO" id="GO:0010181">
    <property type="term" value="F:FMN binding"/>
    <property type="evidence" value="ECO:0007669"/>
    <property type="project" value="InterPro"/>
</dbReference>
<keyword evidence="8" id="KW-0408">Iron</keyword>
<feature type="compositionally biased region" description="Basic residues" evidence="10">
    <location>
        <begin position="8"/>
        <end position="19"/>
    </location>
</feature>
<keyword evidence="6" id="KW-0479">Metal-binding</keyword>
<keyword evidence="9" id="KW-0411">Iron-sulfur</keyword>
<dbReference type="Gene3D" id="3.20.20.70">
    <property type="entry name" value="Aldolase class I"/>
    <property type="match status" value="1"/>
</dbReference>
<comment type="similarity">
    <text evidence="3">In the N-terminal section; belongs to the NADH:flavin oxidoreductase/NADH oxidase family.</text>
</comment>
<evidence type="ECO:0000313" key="13">
    <source>
        <dbReference type="EMBL" id="TDR35372.1"/>
    </source>
</evidence>
<evidence type="ECO:0000256" key="6">
    <source>
        <dbReference type="ARBA" id="ARBA00022723"/>
    </source>
</evidence>